<keyword evidence="1" id="KW-0547">Nucleotide-binding</keyword>
<dbReference type="GO" id="GO:0005634">
    <property type="term" value="C:nucleus"/>
    <property type="evidence" value="ECO:0007669"/>
    <property type="project" value="TreeGrafter"/>
</dbReference>
<keyword evidence="2" id="KW-0067">ATP-binding</keyword>
<feature type="region of interest" description="Disordered" evidence="3">
    <location>
        <begin position="116"/>
        <end position="155"/>
    </location>
</feature>
<dbReference type="GO" id="GO:0000027">
    <property type="term" value="P:ribosomal large subunit assembly"/>
    <property type="evidence" value="ECO:0007669"/>
    <property type="project" value="TreeGrafter"/>
</dbReference>
<protein>
    <submittedName>
        <fullName evidence="4">Uncharacterized protein</fullName>
    </submittedName>
</protein>
<dbReference type="STRING" id="578462.A0A0L0TFF4"/>
<dbReference type="PANTHER" id="PTHR48103">
    <property type="entry name" value="MIDASIN-RELATED"/>
    <property type="match status" value="1"/>
</dbReference>
<reference evidence="5" key="2">
    <citation type="submission" date="2009-11" db="EMBL/GenBank/DDBJ databases">
        <title>The Genome Sequence of Allomyces macrogynus strain ATCC 38327.</title>
        <authorList>
            <consortium name="The Broad Institute Genome Sequencing Platform"/>
            <person name="Russ C."/>
            <person name="Cuomo C."/>
            <person name="Shea T."/>
            <person name="Young S.K."/>
            <person name="Zeng Q."/>
            <person name="Koehrsen M."/>
            <person name="Haas B."/>
            <person name="Borodovsky M."/>
            <person name="Guigo R."/>
            <person name="Alvarado L."/>
            <person name="Berlin A."/>
            <person name="Borenstein D."/>
            <person name="Chen Z."/>
            <person name="Engels R."/>
            <person name="Freedman E."/>
            <person name="Gellesch M."/>
            <person name="Goldberg J."/>
            <person name="Griggs A."/>
            <person name="Gujja S."/>
            <person name="Heiman D."/>
            <person name="Hepburn T."/>
            <person name="Howarth C."/>
            <person name="Jen D."/>
            <person name="Larson L."/>
            <person name="Lewis B."/>
            <person name="Mehta T."/>
            <person name="Park D."/>
            <person name="Pearson M."/>
            <person name="Roberts A."/>
            <person name="Saif S."/>
            <person name="Shenoy N."/>
            <person name="Sisk P."/>
            <person name="Stolte C."/>
            <person name="Sykes S."/>
            <person name="Walk T."/>
            <person name="White J."/>
            <person name="Yandava C."/>
            <person name="Burger G."/>
            <person name="Gray M.W."/>
            <person name="Holland P.W.H."/>
            <person name="King N."/>
            <person name="Lang F.B.F."/>
            <person name="Roger A.J."/>
            <person name="Ruiz-Trillo I."/>
            <person name="Lander E."/>
            <person name="Nusbaum C."/>
        </authorList>
    </citation>
    <scope>NUCLEOTIDE SEQUENCE [LARGE SCALE GENOMIC DNA]</scope>
    <source>
        <strain evidence="5">ATCC 38327</strain>
    </source>
</reference>
<reference evidence="4 5" key="1">
    <citation type="submission" date="2009-11" db="EMBL/GenBank/DDBJ databases">
        <title>Annotation of Allomyces macrogynus ATCC 38327.</title>
        <authorList>
            <consortium name="The Broad Institute Genome Sequencing Platform"/>
            <person name="Russ C."/>
            <person name="Cuomo C."/>
            <person name="Burger G."/>
            <person name="Gray M.W."/>
            <person name="Holland P.W.H."/>
            <person name="King N."/>
            <person name="Lang F.B.F."/>
            <person name="Roger A.J."/>
            <person name="Ruiz-Trillo I."/>
            <person name="Young S.K."/>
            <person name="Zeng Q."/>
            <person name="Gargeya S."/>
            <person name="Fitzgerald M."/>
            <person name="Haas B."/>
            <person name="Abouelleil A."/>
            <person name="Alvarado L."/>
            <person name="Arachchi H.M."/>
            <person name="Berlin A."/>
            <person name="Chapman S.B."/>
            <person name="Gearin G."/>
            <person name="Goldberg J."/>
            <person name="Griggs A."/>
            <person name="Gujja S."/>
            <person name="Hansen M."/>
            <person name="Heiman D."/>
            <person name="Howarth C."/>
            <person name="Larimer J."/>
            <person name="Lui A."/>
            <person name="MacDonald P.J.P."/>
            <person name="McCowen C."/>
            <person name="Montmayeur A."/>
            <person name="Murphy C."/>
            <person name="Neiman D."/>
            <person name="Pearson M."/>
            <person name="Priest M."/>
            <person name="Roberts A."/>
            <person name="Saif S."/>
            <person name="Shea T."/>
            <person name="Sisk P."/>
            <person name="Stolte C."/>
            <person name="Sykes S."/>
            <person name="Wortman J."/>
            <person name="Nusbaum C."/>
            <person name="Birren B."/>
        </authorList>
    </citation>
    <scope>NUCLEOTIDE SEQUENCE [LARGE SCALE GENOMIC DNA]</scope>
    <source>
        <strain evidence="4 5">ATCC 38327</strain>
    </source>
</reference>
<accession>A0A0L0TFF4</accession>
<dbReference type="AlphaFoldDB" id="A0A0L0TFF4"/>
<proteinExistence type="predicted"/>
<keyword evidence="5" id="KW-1185">Reference proteome</keyword>
<evidence type="ECO:0000313" key="5">
    <source>
        <dbReference type="Proteomes" id="UP000054350"/>
    </source>
</evidence>
<dbReference type="EMBL" id="GG745410">
    <property type="protein sequence ID" value="KNE73435.1"/>
    <property type="molecule type" value="Genomic_DNA"/>
</dbReference>
<name>A0A0L0TFF4_ALLM3</name>
<dbReference type="PANTHER" id="PTHR48103:SF2">
    <property type="entry name" value="MIDASIN"/>
    <property type="match status" value="1"/>
</dbReference>
<evidence type="ECO:0000256" key="3">
    <source>
        <dbReference type="SAM" id="MobiDB-lite"/>
    </source>
</evidence>
<evidence type="ECO:0000256" key="1">
    <source>
        <dbReference type="ARBA" id="ARBA00022741"/>
    </source>
</evidence>
<feature type="non-terminal residue" evidence="4">
    <location>
        <position position="155"/>
    </location>
</feature>
<dbReference type="Proteomes" id="UP000054350">
    <property type="component" value="Unassembled WGS sequence"/>
</dbReference>
<gene>
    <name evidence="4" type="ORF">AMAG_20784</name>
</gene>
<organism evidence="4 5">
    <name type="scientific">Allomyces macrogynus (strain ATCC 38327)</name>
    <name type="common">Allomyces javanicus var. macrogynus</name>
    <dbReference type="NCBI Taxonomy" id="578462"/>
    <lineage>
        <taxon>Eukaryota</taxon>
        <taxon>Fungi</taxon>
        <taxon>Fungi incertae sedis</taxon>
        <taxon>Blastocladiomycota</taxon>
        <taxon>Blastocladiomycetes</taxon>
        <taxon>Blastocladiales</taxon>
        <taxon>Blastocladiaceae</taxon>
        <taxon>Allomyces</taxon>
    </lineage>
</organism>
<dbReference type="GO" id="GO:0005524">
    <property type="term" value="F:ATP binding"/>
    <property type="evidence" value="ECO:0007669"/>
    <property type="project" value="UniProtKB-KW"/>
</dbReference>
<dbReference type="GO" id="GO:0000055">
    <property type="term" value="P:ribosomal large subunit export from nucleus"/>
    <property type="evidence" value="ECO:0007669"/>
    <property type="project" value="TreeGrafter"/>
</dbReference>
<dbReference type="GO" id="GO:0030687">
    <property type="term" value="C:preribosome, large subunit precursor"/>
    <property type="evidence" value="ECO:0007669"/>
    <property type="project" value="TreeGrafter"/>
</dbReference>
<evidence type="ECO:0000313" key="4">
    <source>
        <dbReference type="EMBL" id="KNE73435.1"/>
    </source>
</evidence>
<sequence length="155" mass="17023">MIQMQHLHQFSAEERPDGVKALHKSLVELMAKIGSTSVAHAVAQMHALRTVGDHHDILYHMVKRLTPLLANYAQYLHATLFQALTHHRVLAKCAYVMCINLSKIIKAGFCVPSSEEEESADSAAQGGEFQEVNGTGIGQGSGEKDVSDEIEDEEQ</sequence>
<evidence type="ECO:0000256" key="2">
    <source>
        <dbReference type="ARBA" id="ARBA00022840"/>
    </source>
</evidence>
<dbReference type="VEuPathDB" id="FungiDB:AMAG_20784"/>
<dbReference type="OrthoDB" id="5186at2759"/>